<dbReference type="Proteomes" id="UP001519460">
    <property type="component" value="Unassembled WGS sequence"/>
</dbReference>
<dbReference type="SMART" id="SM00409">
    <property type="entry name" value="IG"/>
    <property type="match status" value="2"/>
</dbReference>
<feature type="non-terminal residue" evidence="9">
    <location>
        <position position="634"/>
    </location>
</feature>
<feature type="domain" description="Fibronectin type-III" evidence="8">
    <location>
        <begin position="427"/>
        <end position="526"/>
    </location>
</feature>
<dbReference type="InterPro" id="IPR003599">
    <property type="entry name" value="Ig_sub"/>
</dbReference>
<dbReference type="InterPro" id="IPR003598">
    <property type="entry name" value="Ig_sub2"/>
</dbReference>
<sequence length="634" mass="70345">IAGEEAEPALHTAGENVYLSWKFPVTDAIVITVAKDRYTQALFYGSTQVDRTFTYFQYKDRVQVLPLYTGSVSFTMKNVTSSDAGRYKCFEGPGLGDLQIPDCGQMLVIVDRPEEVTVVSAEPAVVGQDLQLECVAKSTSVPADHGLPLLVQWYDSSGLEVSGHQYKVQVDGPRLLVRLVQRHDEGLHFSCRAADGLDMWSANSELYTLQPEYAPSVLSALVNGMEQTKARFTEGVRVNLTCLVDSNPAPQVTWYSMKDRNKPLVQQDLTSQTPVISYRGQVPRNTYISDFIIPSTECTHTNTYTCTAKNRLGAGIDGSIELIVVCMPRNTGGDLRLKSLYMSPMVAYPEPKIDRIISEDASGRRRLEETDRWTQSSSKSPADPYLTTLTLRFPNTTLEFFDKTYYLDISNNEGSRLFAFLLRAKGPPLPPNVIVASISDSEIVVHVTPGFHGGVPQTFIVKYQLQGTEDWVEASSNFQDTQDSQPVEMRVTDLEPSSDYNIQVLAVNKFGSSPSTTMLVVRTSGRKRYERPLPRRQMDITVYQGLIPEALRQPEALALRVTAGASERPGMSQPDRCSQNSSDPSNPTPEFEECDAEGYLKPLPRLLPVPAQDNRKASRDAGDLYLHPVPETAA</sequence>
<dbReference type="SMART" id="SM00408">
    <property type="entry name" value="IGc2"/>
    <property type="match status" value="2"/>
</dbReference>
<dbReference type="GO" id="GO:0016020">
    <property type="term" value="C:membrane"/>
    <property type="evidence" value="ECO:0007669"/>
    <property type="project" value="UniProtKB-SubCell"/>
</dbReference>
<evidence type="ECO:0000313" key="9">
    <source>
        <dbReference type="EMBL" id="KAK7487637.1"/>
    </source>
</evidence>
<dbReference type="InterPro" id="IPR051275">
    <property type="entry name" value="Cell_adhesion_signaling"/>
</dbReference>
<feature type="compositionally biased region" description="Basic and acidic residues" evidence="6">
    <location>
        <begin position="613"/>
        <end position="622"/>
    </location>
</feature>
<dbReference type="InterPro" id="IPR036116">
    <property type="entry name" value="FN3_sf"/>
</dbReference>
<protein>
    <submittedName>
        <fullName evidence="9">Uncharacterized protein</fullName>
    </submittedName>
</protein>
<dbReference type="InterPro" id="IPR003961">
    <property type="entry name" value="FN3_dom"/>
</dbReference>
<dbReference type="SUPFAM" id="SSF48726">
    <property type="entry name" value="Immunoglobulin"/>
    <property type="match status" value="3"/>
</dbReference>
<dbReference type="InterPro" id="IPR013783">
    <property type="entry name" value="Ig-like_fold"/>
</dbReference>
<organism evidence="9 10">
    <name type="scientific">Batillaria attramentaria</name>
    <dbReference type="NCBI Taxonomy" id="370345"/>
    <lineage>
        <taxon>Eukaryota</taxon>
        <taxon>Metazoa</taxon>
        <taxon>Spiralia</taxon>
        <taxon>Lophotrochozoa</taxon>
        <taxon>Mollusca</taxon>
        <taxon>Gastropoda</taxon>
        <taxon>Caenogastropoda</taxon>
        <taxon>Sorbeoconcha</taxon>
        <taxon>Cerithioidea</taxon>
        <taxon>Batillariidae</taxon>
        <taxon>Batillaria</taxon>
    </lineage>
</organism>
<dbReference type="PROSITE" id="PS50853">
    <property type="entry name" value="FN3"/>
    <property type="match status" value="1"/>
</dbReference>
<dbReference type="CDD" id="cd00063">
    <property type="entry name" value="FN3"/>
    <property type="match status" value="1"/>
</dbReference>
<dbReference type="Pfam" id="PF13927">
    <property type="entry name" value="Ig_3"/>
    <property type="match status" value="1"/>
</dbReference>
<dbReference type="Pfam" id="PF00041">
    <property type="entry name" value="fn3"/>
    <property type="match status" value="1"/>
</dbReference>
<accession>A0ABD0KKN0</accession>
<evidence type="ECO:0000259" key="7">
    <source>
        <dbReference type="PROSITE" id="PS50835"/>
    </source>
</evidence>
<dbReference type="PANTHER" id="PTHR11640:SF164">
    <property type="entry name" value="MAM DOMAIN-CONTAINING GLYCOSYLPHOSPHATIDYLINOSITOL ANCHOR PROTEIN 1"/>
    <property type="match status" value="1"/>
</dbReference>
<dbReference type="SMART" id="SM00060">
    <property type="entry name" value="FN3"/>
    <property type="match status" value="1"/>
</dbReference>
<keyword evidence="4" id="KW-0325">Glycoprotein</keyword>
<dbReference type="EMBL" id="JACVVK020000162">
    <property type="protein sequence ID" value="KAK7487637.1"/>
    <property type="molecule type" value="Genomic_DNA"/>
</dbReference>
<feature type="domain" description="Ig-like" evidence="7">
    <location>
        <begin position="215"/>
        <end position="323"/>
    </location>
</feature>
<feature type="domain" description="Ig-like" evidence="7">
    <location>
        <begin position="113"/>
        <end position="207"/>
    </location>
</feature>
<feature type="region of interest" description="Disordered" evidence="6">
    <location>
        <begin position="564"/>
        <end position="634"/>
    </location>
</feature>
<proteinExistence type="predicted"/>
<dbReference type="PROSITE" id="PS50835">
    <property type="entry name" value="IG_LIKE"/>
    <property type="match status" value="2"/>
</dbReference>
<keyword evidence="2" id="KW-0472">Membrane</keyword>
<dbReference type="Gene3D" id="2.60.40.10">
    <property type="entry name" value="Immunoglobulins"/>
    <property type="match status" value="4"/>
</dbReference>
<dbReference type="InterPro" id="IPR036179">
    <property type="entry name" value="Ig-like_dom_sf"/>
</dbReference>
<dbReference type="SUPFAM" id="SSF49265">
    <property type="entry name" value="Fibronectin type III"/>
    <property type="match status" value="1"/>
</dbReference>
<evidence type="ECO:0000259" key="8">
    <source>
        <dbReference type="PROSITE" id="PS50853"/>
    </source>
</evidence>
<evidence type="ECO:0000256" key="1">
    <source>
        <dbReference type="ARBA" id="ARBA00004479"/>
    </source>
</evidence>
<keyword evidence="10" id="KW-1185">Reference proteome</keyword>
<reference evidence="9 10" key="1">
    <citation type="journal article" date="2023" name="Sci. Data">
        <title>Genome assembly of the Korean intertidal mud-creeper Batillaria attramentaria.</title>
        <authorList>
            <person name="Patra A.K."/>
            <person name="Ho P.T."/>
            <person name="Jun S."/>
            <person name="Lee S.J."/>
            <person name="Kim Y."/>
            <person name="Won Y.J."/>
        </authorList>
    </citation>
    <scope>NUCLEOTIDE SEQUENCE [LARGE SCALE GENOMIC DNA]</scope>
    <source>
        <strain evidence="9">Wonlab-2016</strain>
    </source>
</reference>
<comment type="caution">
    <text evidence="9">The sequence shown here is derived from an EMBL/GenBank/DDBJ whole genome shotgun (WGS) entry which is preliminary data.</text>
</comment>
<keyword evidence="3" id="KW-1015">Disulfide bond</keyword>
<comment type="subcellular location">
    <subcellularLocation>
        <location evidence="1">Membrane</location>
        <topology evidence="1">Single-pass type I membrane protein</topology>
    </subcellularLocation>
</comment>
<gene>
    <name evidence="9" type="ORF">BaRGS_00021187</name>
</gene>
<dbReference type="AlphaFoldDB" id="A0ABD0KKN0"/>
<keyword evidence="5" id="KW-0393">Immunoglobulin domain</keyword>
<evidence type="ECO:0000256" key="6">
    <source>
        <dbReference type="SAM" id="MobiDB-lite"/>
    </source>
</evidence>
<evidence type="ECO:0000256" key="3">
    <source>
        <dbReference type="ARBA" id="ARBA00023157"/>
    </source>
</evidence>
<dbReference type="CDD" id="cd00096">
    <property type="entry name" value="Ig"/>
    <property type="match status" value="1"/>
</dbReference>
<evidence type="ECO:0000256" key="4">
    <source>
        <dbReference type="ARBA" id="ARBA00023180"/>
    </source>
</evidence>
<dbReference type="PANTHER" id="PTHR11640">
    <property type="entry name" value="NEPHRIN"/>
    <property type="match status" value="1"/>
</dbReference>
<evidence type="ECO:0000256" key="2">
    <source>
        <dbReference type="ARBA" id="ARBA00023136"/>
    </source>
</evidence>
<feature type="non-terminal residue" evidence="9">
    <location>
        <position position="1"/>
    </location>
</feature>
<name>A0ABD0KKN0_9CAEN</name>
<evidence type="ECO:0000256" key="5">
    <source>
        <dbReference type="ARBA" id="ARBA00023319"/>
    </source>
</evidence>
<dbReference type="InterPro" id="IPR007110">
    <property type="entry name" value="Ig-like_dom"/>
</dbReference>
<feature type="compositionally biased region" description="Polar residues" evidence="6">
    <location>
        <begin position="575"/>
        <end position="585"/>
    </location>
</feature>
<evidence type="ECO:0000313" key="10">
    <source>
        <dbReference type="Proteomes" id="UP001519460"/>
    </source>
</evidence>